<evidence type="ECO:0000313" key="1">
    <source>
        <dbReference type="EMBL" id="MEQ2184704.1"/>
    </source>
</evidence>
<organism evidence="1 2">
    <name type="scientific">Goodea atripinnis</name>
    <dbReference type="NCBI Taxonomy" id="208336"/>
    <lineage>
        <taxon>Eukaryota</taxon>
        <taxon>Metazoa</taxon>
        <taxon>Chordata</taxon>
        <taxon>Craniata</taxon>
        <taxon>Vertebrata</taxon>
        <taxon>Euteleostomi</taxon>
        <taxon>Actinopterygii</taxon>
        <taxon>Neopterygii</taxon>
        <taxon>Teleostei</taxon>
        <taxon>Neoteleostei</taxon>
        <taxon>Acanthomorphata</taxon>
        <taxon>Ovalentaria</taxon>
        <taxon>Atherinomorphae</taxon>
        <taxon>Cyprinodontiformes</taxon>
        <taxon>Goodeidae</taxon>
        <taxon>Goodea</taxon>
    </lineage>
</organism>
<sequence>MVVIRGRGRLMLPSSPPSPDCPRLTFYVSDLVLLLAWQRCAGPDAESATCQGEEAMNPSEVSVNYLDIVFFKDLLIMQRQQLCSDSRSSSLVSLKKVLVG</sequence>
<keyword evidence="2" id="KW-1185">Reference proteome</keyword>
<proteinExistence type="predicted"/>
<evidence type="ECO:0000313" key="2">
    <source>
        <dbReference type="Proteomes" id="UP001476798"/>
    </source>
</evidence>
<protein>
    <submittedName>
        <fullName evidence="1">Uncharacterized protein</fullName>
    </submittedName>
</protein>
<dbReference type="EMBL" id="JAHRIO010080611">
    <property type="protein sequence ID" value="MEQ2184704.1"/>
    <property type="molecule type" value="Genomic_DNA"/>
</dbReference>
<reference evidence="1 2" key="1">
    <citation type="submission" date="2021-06" db="EMBL/GenBank/DDBJ databases">
        <authorList>
            <person name="Palmer J.M."/>
        </authorList>
    </citation>
    <scope>NUCLEOTIDE SEQUENCE [LARGE SCALE GENOMIC DNA]</scope>
    <source>
        <strain evidence="1 2">GA_2019</strain>
        <tissue evidence="1">Muscle</tissue>
    </source>
</reference>
<gene>
    <name evidence="1" type="ORF">GOODEAATRI_010829</name>
</gene>
<dbReference type="Proteomes" id="UP001476798">
    <property type="component" value="Unassembled WGS sequence"/>
</dbReference>
<name>A0ABV0PML1_9TELE</name>
<comment type="caution">
    <text evidence="1">The sequence shown here is derived from an EMBL/GenBank/DDBJ whole genome shotgun (WGS) entry which is preliminary data.</text>
</comment>
<accession>A0ABV0PML1</accession>